<dbReference type="NCBIfam" id="NF010448">
    <property type="entry name" value="PRK13874.1"/>
    <property type="match status" value="1"/>
</dbReference>
<dbReference type="RefSeq" id="WP_341724050.1">
    <property type="nucleotide sequence ID" value="NZ_JBBWWT010000001.1"/>
</dbReference>
<feature type="chain" id="PRO_5047339147" evidence="3">
    <location>
        <begin position="22"/>
        <end position="243"/>
    </location>
</feature>
<feature type="region of interest" description="Disordered" evidence="2">
    <location>
        <begin position="220"/>
        <end position="243"/>
    </location>
</feature>
<dbReference type="Pfam" id="PF13605">
    <property type="entry name" value="DUF4141"/>
    <property type="match status" value="1"/>
</dbReference>
<evidence type="ECO:0000256" key="2">
    <source>
        <dbReference type="SAM" id="MobiDB-lite"/>
    </source>
</evidence>
<dbReference type="Proteomes" id="UP001459204">
    <property type="component" value="Unassembled WGS sequence"/>
</dbReference>
<name>A0ABU9IWS4_9GAMM</name>
<dbReference type="InterPro" id="IPR025415">
    <property type="entry name" value="DUF4141"/>
</dbReference>
<keyword evidence="1" id="KW-0175">Coiled coil</keyword>
<feature type="signal peptide" evidence="3">
    <location>
        <begin position="1"/>
        <end position="21"/>
    </location>
</feature>
<evidence type="ECO:0000256" key="1">
    <source>
        <dbReference type="SAM" id="Coils"/>
    </source>
</evidence>
<gene>
    <name evidence="4" type="primary">trbJ</name>
    <name evidence="4" type="ORF">AAD027_00470</name>
</gene>
<accession>A0ABU9IWS4</accession>
<protein>
    <submittedName>
        <fullName evidence="4">P-type conjugative transfer protein TrbJ</fullName>
    </submittedName>
</protein>
<proteinExistence type="predicted"/>
<reference evidence="4 5" key="1">
    <citation type="submission" date="2024-04" db="EMBL/GenBank/DDBJ databases">
        <title>Draft genome sequence of Pseudoxanthomonas putridarboris WD12.</title>
        <authorList>
            <person name="Oh J."/>
        </authorList>
    </citation>
    <scope>NUCLEOTIDE SEQUENCE [LARGE SCALE GENOMIC DNA]</scope>
    <source>
        <strain evidence="4 5">WD12</strain>
    </source>
</reference>
<dbReference type="NCBIfam" id="TIGR02780">
    <property type="entry name" value="TrbJ_Ti"/>
    <property type="match status" value="1"/>
</dbReference>
<evidence type="ECO:0000313" key="4">
    <source>
        <dbReference type="EMBL" id="MEL1262847.1"/>
    </source>
</evidence>
<evidence type="ECO:0000313" key="5">
    <source>
        <dbReference type="Proteomes" id="UP001459204"/>
    </source>
</evidence>
<dbReference type="EMBL" id="JBBWWT010000001">
    <property type="protein sequence ID" value="MEL1262847.1"/>
    <property type="molecule type" value="Genomic_DNA"/>
</dbReference>
<feature type="coiled-coil region" evidence="1">
    <location>
        <begin position="35"/>
        <end position="94"/>
    </location>
</feature>
<dbReference type="InterPro" id="IPR014147">
    <property type="entry name" value="T4SS_TrbJ"/>
</dbReference>
<keyword evidence="5" id="KW-1185">Reference proteome</keyword>
<keyword evidence="3" id="KW-0732">Signal</keyword>
<organism evidence="4 5">
    <name type="scientific">Pseudoxanthomonas putridarboris</name>
    <dbReference type="NCBI Taxonomy" id="752605"/>
    <lineage>
        <taxon>Bacteria</taxon>
        <taxon>Pseudomonadati</taxon>
        <taxon>Pseudomonadota</taxon>
        <taxon>Gammaproteobacteria</taxon>
        <taxon>Lysobacterales</taxon>
        <taxon>Lysobacteraceae</taxon>
        <taxon>Pseudoxanthomonas</taxon>
    </lineage>
</organism>
<sequence>MKKTLLWLCIAGWLAAAPAHAQWVVLDPSNLAQNMLTAARTLEQINNQVRQLQNEAQMLMNDARNLTGLDFSALAQLRATLAETQGLIDEARGLAFDVERAQREFARLYPERYDAAMSRDRLGADALERWQGSLEALRTAIALQAQVVEHVADDETVLSDLVGQSQSAAGALQAAQATNQLLALQSRQLIQSQQLQAAQGRATALEQARAVAAEARAREQRRRFMTERTPYTGEPVRLFGGEP</sequence>
<comment type="caution">
    <text evidence="4">The sequence shown here is derived from an EMBL/GenBank/DDBJ whole genome shotgun (WGS) entry which is preliminary data.</text>
</comment>
<evidence type="ECO:0000256" key="3">
    <source>
        <dbReference type="SAM" id="SignalP"/>
    </source>
</evidence>